<dbReference type="AlphaFoldDB" id="A0ABD7Z3U6"/>
<proteinExistence type="predicted"/>
<gene>
    <name evidence="2" type="ORF">RAM05_04030</name>
</gene>
<evidence type="ECO:0000256" key="1">
    <source>
        <dbReference type="SAM" id="MobiDB-lite"/>
    </source>
</evidence>
<organism evidence="2 3">
    <name type="scientific">Snodgrassella alvi</name>
    <dbReference type="NCBI Taxonomy" id="1196083"/>
    <lineage>
        <taxon>Bacteria</taxon>
        <taxon>Pseudomonadati</taxon>
        <taxon>Pseudomonadota</taxon>
        <taxon>Betaproteobacteria</taxon>
        <taxon>Neisseriales</taxon>
        <taxon>Neisseriaceae</taxon>
        <taxon>Snodgrassella</taxon>
    </lineage>
</organism>
<accession>A0ABD7Z3U6</accession>
<feature type="compositionally biased region" description="Basic and acidic residues" evidence="1">
    <location>
        <begin position="239"/>
        <end position="253"/>
    </location>
</feature>
<dbReference type="GeneID" id="32537988"/>
<dbReference type="EMBL" id="CP132375">
    <property type="protein sequence ID" value="WLS99171.1"/>
    <property type="molecule type" value="Genomic_DNA"/>
</dbReference>
<evidence type="ECO:0000313" key="3">
    <source>
        <dbReference type="Proteomes" id="UP001229773"/>
    </source>
</evidence>
<dbReference type="Proteomes" id="UP001229773">
    <property type="component" value="Chromosome"/>
</dbReference>
<sequence>MTEKTLAMDKSMRSYDGNGHLLVERTIISKAAVNPYFGREIPDYERLQLQPDKIYYLLRDKGELEKALLSFNGVQLLLRHTPVSAEEPHNDITVGTVINPQLEGNDVYASLRIFDKEAIALIENEKLNELSAGYAYTADMTSGEFEGQKYDGIMRNIHGNHVAMVERGRIGRDAVIADGLPIGLMENSMKLKQGAIEAVAEVLKPLMGMDGDITPDVVEGVIKTVADNMLVPAAGDAEESAKEAEDEDKTEKTVEDEESDNKEQKAEDEEPDDTEKSKPAMDADSIRAAAVKDVTELFEAREQVKPLVGVVAMDSAEAVYKYALQQKGINTNVHPSAYKAMVEMLITTAPKTGVAMDSAVFTGTDKYTDRFK</sequence>
<evidence type="ECO:0000313" key="2">
    <source>
        <dbReference type="EMBL" id="WLS99171.1"/>
    </source>
</evidence>
<reference evidence="2 3" key="1">
    <citation type="submission" date="2023-08" db="EMBL/GenBank/DDBJ databases">
        <title>Complete genome sequences of 12 bacterial strains from the honey bee gut, resolved with long-read nanopore sequencing.</title>
        <authorList>
            <person name="Kwong W.K."/>
            <person name="Acheampong S."/>
            <person name="Polat M.F."/>
        </authorList>
    </citation>
    <scope>NUCLEOTIDE SEQUENCE [LARGE SCALE GENOMIC DNA]</scope>
    <source>
        <strain evidence="3">wkB9</strain>
    </source>
</reference>
<protein>
    <submittedName>
        <fullName evidence="2">DUF2213 domain-containing protein</fullName>
    </submittedName>
</protein>
<dbReference type="Pfam" id="PF09979">
    <property type="entry name" value="DUF2213"/>
    <property type="match status" value="1"/>
</dbReference>
<dbReference type="InterPro" id="IPR016913">
    <property type="entry name" value="UCP029215"/>
</dbReference>
<feature type="region of interest" description="Disordered" evidence="1">
    <location>
        <begin position="232"/>
        <end position="284"/>
    </location>
</feature>
<name>A0ABD7Z3U6_9NEIS</name>
<dbReference type="RefSeq" id="WP_025330124.1">
    <property type="nucleotide sequence ID" value="NZ_CP132375.1"/>
</dbReference>
<feature type="compositionally biased region" description="Acidic residues" evidence="1">
    <location>
        <begin position="254"/>
        <end position="273"/>
    </location>
</feature>
<dbReference type="PIRSF" id="PIRSF029215">
    <property type="entry name" value="UCP029215"/>
    <property type="match status" value="1"/>
</dbReference>
<feature type="compositionally biased region" description="Basic and acidic residues" evidence="1">
    <location>
        <begin position="274"/>
        <end position="284"/>
    </location>
</feature>